<feature type="non-terminal residue" evidence="1">
    <location>
        <position position="57"/>
    </location>
</feature>
<dbReference type="AlphaFoldDB" id="A0A9Q0MAK1"/>
<gene>
    <name evidence="1" type="ORF">RDWZM_000589</name>
</gene>
<sequence length="57" mass="6557">TINNVSLDKLFSSKEKKNDGKESIEFGSMNDKCLFPEHCIHICSKTAFRYRSDSMPE</sequence>
<reference evidence="1" key="1">
    <citation type="submission" date="2022-12" db="EMBL/GenBank/DDBJ databases">
        <title>Genome assemblies of Blomia tropicalis.</title>
        <authorList>
            <person name="Cui Y."/>
        </authorList>
    </citation>
    <scope>NUCLEOTIDE SEQUENCE</scope>
    <source>
        <tissue evidence="1">Adult mites</tissue>
    </source>
</reference>
<dbReference type="Proteomes" id="UP001142055">
    <property type="component" value="Chromosome 1"/>
</dbReference>
<accession>A0A9Q0MAK1</accession>
<dbReference type="EMBL" id="JAPWDV010000001">
    <property type="protein sequence ID" value="KAJ6222044.1"/>
    <property type="molecule type" value="Genomic_DNA"/>
</dbReference>
<evidence type="ECO:0000313" key="1">
    <source>
        <dbReference type="EMBL" id="KAJ6222044.1"/>
    </source>
</evidence>
<comment type="caution">
    <text evidence="1">The sequence shown here is derived from an EMBL/GenBank/DDBJ whole genome shotgun (WGS) entry which is preliminary data.</text>
</comment>
<keyword evidence="2" id="KW-1185">Reference proteome</keyword>
<name>A0A9Q0MAK1_BLOTA</name>
<evidence type="ECO:0000313" key="2">
    <source>
        <dbReference type="Proteomes" id="UP001142055"/>
    </source>
</evidence>
<protein>
    <submittedName>
        <fullName evidence="1">Uncharacterized protein</fullName>
    </submittedName>
</protein>
<organism evidence="1 2">
    <name type="scientific">Blomia tropicalis</name>
    <name type="common">Mite</name>
    <dbReference type="NCBI Taxonomy" id="40697"/>
    <lineage>
        <taxon>Eukaryota</taxon>
        <taxon>Metazoa</taxon>
        <taxon>Ecdysozoa</taxon>
        <taxon>Arthropoda</taxon>
        <taxon>Chelicerata</taxon>
        <taxon>Arachnida</taxon>
        <taxon>Acari</taxon>
        <taxon>Acariformes</taxon>
        <taxon>Sarcoptiformes</taxon>
        <taxon>Astigmata</taxon>
        <taxon>Glycyphagoidea</taxon>
        <taxon>Echimyopodidae</taxon>
        <taxon>Blomia</taxon>
    </lineage>
</organism>
<proteinExistence type="predicted"/>
<feature type="non-terminal residue" evidence="1">
    <location>
        <position position="1"/>
    </location>
</feature>